<dbReference type="EMBL" id="GBRH01268827">
    <property type="protein sequence ID" value="JAD29068.1"/>
    <property type="molecule type" value="Transcribed_RNA"/>
</dbReference>
<accession>A0A0A8YUI8</accession>
<protein>
    <submittedName>
        <fullName evidence="1">Uncharacterized protein</fullName>
    </submittedName>
</protein>
<reference evidence="1" key="2">
    <citation type="journal article" date="2015" name="Data Brief">
        <title>Shoot transcriptome of the giant reed, Arundo donax.</title>
        <authorList>
            <person name="Barrero R.A."/>
            <person name="Guerrero F.D."/>
            <person name="Moolhuijzen P."/>
            <person name="Goolsby J.A."/>
            <person name="Tidwell J."/>
            <person name="Bellgard S.E."/>
            <person name="Bellgard M.I."/>
        </authorList>
    </citation>
    <scope>NUCLEOTIDE SEQUENCE</scope>
    <source>
        <tissue evidence="1">Shoot tissue taken approximately 20 cm above the soil surface</tissue>
    </source>
</reference>
<dbReference type="AlphaFoldDB" id="A0A0A8YUI8"/>
<name>A0A0A8YUI8_ARUDO</name>
<organism evidence="1">
    <name type="scientific">Arundo donax</name>
    <name type="common">Giant reed</name>
    <name type="synonym">Donax arundinaceus</name>
    <dbReference type="NCBI Taxonomy" id="35708"/>
    <lineage>
        <taxon>Eukaryota</taxon>
        <taxon>Viridiplantae</taxon>
        <taxon>Streptophyta</taxon>
        <taxon>Embryophyta</taxon>
        <taxon>Tracheophyta</taxon>
        <taxon>Spermatophyta</taxon>
        <taxon>Magnoliopsida</taxon>
        <taxon>Liliopsida</taxon>
        <taxon>Poales</taxon>
        <taxon>Poaceae</taxon>
        <taxon>PACMAD clade</taxon>
        <taxon>Arundinoideae</taxon>
        <taxon>Arundineae</taxon>
        <taxon>Arundo</taxon>
    </lineage>
</organism>
<reference evidence="1" key="1">
    <citation type="submission" date="2014-09" db="EMBL/GenBank/DDBJ databases">
        <authorList>
            <person name="Magalhaes I.L.F."/>
            <person name="Oliveira U."/>
            <person name="Santos F.R."/>
            <person name="Vidigal T.H.D.A."/>
            <person name="Brescovit A.D."/>
            <person name="Santos A.J."/>
        </authorList>
    </citation>
    <scope>NUCLEOTIDE SEQUENCE</scope>
    <source>
        <tissue evidence="1">Shoot tissue taken approximately 20 cm above the soil surface</tissue>
    </source>
</reference>
<evidence type="ECO:0000313" key="1">
    <source>
        <dbReference type="EMBL" id="JAD29068.1"/>
    </source>
</evidence>
<proteinExistence type="predicted"/>
<sequence length="19" mass="2102">MLKTESECDLSDKINVSCS</sequence>